<feature type="region of interest" description="Disordered" evidence="1">
    <location>
        <begin position="154"/>
        <end position="211"/>
    </location>
</feature>
<feature type="compositionally biased region" description="Pro residues" evidence="1">
    <location>
        <begin position="160"/>
        <end position="169"/>
    </location>
</feature>
<evidence type="ECO:0000259" key="2">
    <source>
        <dbReference type="PROSITE" id="PS50003"/>
    </source>
</evidence>
<dbReference type="CDD" id="cd13298">
    <property type="entry name" value="PH1_PH_fungal"/>
    <property type="match status" value="1"/>
</dbReference>
<evidence type="ECO:0000256" key="1">
    <source>
        <dbReference type="SAM" id="MobiDB-lite"/>
    </source>
</evidence>
<keyword evidence="4" id="KW-1185">Reference proteome</keyword>
<dbReference type="AlphaFoldDB" id="A0A6G1HRU3"/>
<dbReference type="OrthoDB" id="2157866at2759"/>
<evidence type="ECO:0000313" key="4">
    <source>
        <dbReference type="Proteomes" id="UP000799640"/>
    </source>
</evidence>
<dbReference type="Gene3D" id="2.30.29.30">
    <property type="entry name" value="Pleckstrin-homology domain (PH domain)/Phosphotyrosine-binding domain (PTB)"/>
    <property type="match status" value="2"/>
</dbReference>
<dbReference type="CDD" id="cd13299">
    <property type="entry name" value="PH2_PH_fungal"/>
    <property type="match status" value="1"/>
</dbReference>
<dbReference type="SMART" id="SM00233">
    <property type="entry name" value="PH"/>
    <property type="match status" value="2"/>
</dbReference>
<proteinExistence type="predicted"/>
<dbReference type="InterPro" id="IPR051707">
    <property type="entry name" value="PI-Interact_SigTrans_Reg"/>
</dbReference>
<dbReference type="InterPro" id="IPR001849">
    <property type="entry name" value="PH_domain"/>
</dbReference>
<evidence type="ECO:0000313" key="3">
    <source>
        <dbReference type="EMBL" id="KAF2398559.1"/>
    </source>
</evidence>
<name>A0A6G1HRU3_9PEZI</name>
<dbReference type="SUPFAM" id="SSF50729">
    <property type="entry name" value="PH domain-like"/>
    <property type="match status" value="2"/>
</dbReference>
<accession>A0A6G1HRU3</accession>
<dbReference type="InterPro" id="IPR011993">
    <property type="entry name" value="PH-like_dom_sf"/>
</dbReference>
<dbReference type="Pfam" id="PF00169">
    <property type="entry name" value="PH"/>
    <property type="match status" value="2"/>
</dbReference>
<dbReference type="PANTHER" id="PTHR14336">
    <property type="entry name" value="TANDEM PH DOMAIN CONTAINING PROTEIN"/>
    <property type="match status" value="1"/>
</dbReference>
<feature type="domain" description="PH" evidence="2">
    <location>
        <begin position="54"/>
        <end position="151"/>
    </location>
</feature>
<feature type="domain" description="PH" evidence="2">
    <location>
        <begin position="300"/>
        <end position="399"/>
    </location>
</feature>
<protein>
    <submittedName>
        <fullName evidence="3">PH domain-like protein</fullName>
    </submittedName>
</protein>
<dbReference type="Proteomes" id="UP000799640">
    <property type="component" value="Unassembled WGS sequence"/>
</dbReference>
<sequence length="423" mass="45909">MAASSTAPVAIPAAPATATVTAKQPSLSDAARKGHLSLNTFSPVNQNGSFEFDRVLKAGNALKRTRKTKSWKPVHLILRPNLLSIYRDAEGTKLRHQITLSDLTAVARQRDPKRKAKHVFGLFSPERNFHLEAPSEADAQHWVTLIRTEARIDEDHGEPPLSPMGPAPAPVRVGDGSAEATAAGSSSSDDARTRRGPNVMNPSRMHSSRRPSYALQAYSGNEHGSYSDFSDAFPESSLSLAGVAAQNTGAVTANTAATSGATTAPAATMAPPAPRTGSIYPSRPAAARNASQMSYIDSERVVYHGWLYLLKSKGGVRQWKTVWAVLRPKSLALYKDEEEYRALLVIQFPSIINAVDINPQSKSKRFCFQLITDERNYRFCATTEEELAKWLGALKSLIMRRKETAGEAAGSVETLAREAALTK</sequence>
<dbReference type="EMBL" id="ML996699">
    <property type="protein sequence ID" value="KAF2398559.1"/>
    <property type="molecule type" value="Genomic_DNA"/>
</dbReference>
<gene>
    <name evidence="3" type="ORF">EJ06DRAFT_531669</name>
</gene>
<dbReference type="PANTHER" id="PTHR14336:SF8">
    <property type="entry name" value="PROTEIN OPY1"/>
    <property type="match status" value="1"/>
</dbReference>
<feature type="compositionally biased region" description="Low complexity" evidence="1">
    <location>
        <begin position="174"/>
        <end position="188"/>
    </location>
</feature>
<dbReference type="PROSITE" id="PS50003">
    <property type="entry name" value="PH_DOMAIN"/>
    <property type="match status" value="2"/>
</dbReference>
<organism evidence="3 4">
    <name type="scientific">Trichodelitschia bisporula</name>
    <dbReference type="NCBI Taxonomy" id="703511"/>
    <lineage>
        <taxon>Eukaryota</taxon>
        <taxon>Fungi</taxon>
        <taxon>Dikarya</taxon>
        <taxon>Ascomycota</taxon>
        <taxon>Pezizomycotina</taxon>
        <taxon>Dothideomycetes</taxon>
        <taxon>Dothideomycetes incertae sedis</taxon>
        <taxon>Phaeotrichales</taxon>
        <taxon>Phaeotrichaceae</taxon>
        <taxon>Trichodelitschia</taxon>
    </lineage>
</organism>
<reference evidence="3" key="1">
    <citation type="journal article" date="2020" name="Stud. Mycol.">
        <title>101 Dothideomycetes genomes: a test case for predicting lifestyles and emergence of pathogens.</title>
        <authorList>
            <person name="Haridas S."/>
            <person name="Albert R."/>
            <person name="Binder M."/>
            <person name="Bloem J."/>
            <person name="Labutti K."/>
            <person name="Salamov A."/>
            <person name="Andreopoulos B."/>
            <person name="Baker S."/>
            <person name="Barry K."/>
            <person name="Bills G."/>
            <person name="Bluhm B."/>
            <person name="Cannon C."/>
            <person name="Castanera R."/>
            <person name="Culley D."/>
            <person name="Daum C."/>
            <person name="Ezra D."/>
            <person name="Gonzalez J."/>
            <person name="Henrissat B."/>
            <person name="Kuo A."/>
            <person name="Liang C."/>
            <person name="Lipzen A."/>
            <person name="Lutzoni F."/>
            <person name="Magnuson J."/>
            <person name="Mondo S."/>
            <person name="Nolan M."/>
            <person name="Ohm R."/>
            <person name="Pangilinan J."/>
            <person name="Park H.-J."/>
            <person name="Ramirez L."/>
            <person name="Alfaro M."/>
            <person name="Sun H."/>
            <person name="Tritt A."/>
            <person name="Yoshinaga Y."/>
            <person name="Zwiers L.-H."/>
            <person name="Turgeon B."/>
            <person name="Goodwin S."/>
            <person name="Spatafora J."/>
            <person name="Crous P."/>
            <person name="Grigoriev I."/>
        </authorList>
    </citation>
    <scope>NUCLEOTIDE SEQUENCE</scope>
    <source>
        <strain evidence="3">CBS 262.69</strain>
    </source>
</reference>